<feature type="compositionally biased region" description="Pro residues" evidence="2">
    <location>
        <begin position="178"/>
        <end position="194"/>
    </location>
</feature>
<reference evidence="4" key="1">
    <citation type="submission" date="2022-01" db="UniProtKB">
        <authorList>
            <consortium name="EnsemblMetazoa"/>
        </authorList>
    </citation>
    <scope>IDENTIFICATION</scope>
</reference>
<dbReference type="OMA" id="VHQRYLM"/>
<keyword evidence="3" id="KW-0812">Transmembrane</keyword>
<evidence type="ECO:0000256" key="2">
    <source>
        <dbReference type="SAM" id="MobiDB-lite"/>
    </source>
</evidence>
<evidence type="ECO:0000313" key="5">
    <source>
        <dbReference type="Proteomes" id="UP000494040"/>
    </source>
</evidence>
<dbReference type="KEGG" id="clec:112126943"/>
<dbReference type="PANTHER" id="PTHR43903">
    <property type="entry name" value="NEUROLIGIN"/>
    <property type="match status" value="1"/>
</dbReference>
<accession>A0A8I6SJ19</accession>
<evidence type="ECO:0000256" key="1">
    <source>
        <dbReference type="ARBA" id="ARBA00005964"/>
    </source>
</evidence>
<organism evidence="4 5">
    <name type="scientific">Cimex lectularius</name>
    <name type="common">Bed bug</name>
    <name type="synonym">Acanthia lectularia</name>
    <dbReference type="NCBI Taxonomy" id="79782"/>
    <lineage>
        <taxon>Eukaryota</taxon>
        <taxon>Metazoa</taxon>
        <taxon>Ecdysozoa</taxon>
        <taxon>Arthropoda</taxon>
        <taxon>Hexapoda</taxon>
        <taxon>Insecta</taxon>
        <taxon>Pterygota</taxon>
        <taxon>Neoptera</taxon>
        <taxon>Paraneoptera</taxon>
        <taxon>Hemiptera</taxon>
        <taxon>Heteroptera</taxon>
        <taxon>Panheteroptera</taxon>
        <taxon>Cimicomorpha</taxon>
        <taxon>Cimicidae</taxon>
        <taxon>Cimex</taxon>
    </lineage>
</organism>
<feature type="region of interest" description="Disordered" evidence="2">
    <location>
        <begin position="169"/>
        <end position="207"/>
    </location>
</feature>
<keyword evidence="3" id="KW-1133">Transmembrane helix</keyword>
<comment type="similarity">
    <text evidence="1">Belongs to the type-B carboxylesterase/lipase family.</text>
</comment>
<evidence type="ECO:0008006" key="6">
    <source>
        <dbReference type="Google" id="ProtNLM"/>
    </source>
</evidence>
<dbReference type="Proteomes" id="UP000494040">
    <property type="component" value="Unassembled WGS sequence"/>
</dbReference>
<keyword evidence="5" id="KW-1185">Reference proteome</keyword>
<proteinExistence type="inferred from homology"/>
<feature type="compositionally biased region" description="Acidic residues" evidence="2">
    <location>
        <begin position="100"/>
        <end position="109"/>
    </location>
</feature>
<dbReference type="RefSeq" id="XP_024082761.1">
    <property type="nucleotide sequence ID" value="XM_024226993.1"/>
</dbReference>
<evidence type="ECO:0000313" key="4">
    <source>
        <dbReference type="EnsemblMetazoa" id="XP_024082762.1"/>
    </source>
</evidence>
<protein>
    <recommendedName>
        <fullName evidence="6">Neuroligin</fullName>
    </recommendedName>
</protein>
<feature type="region of interest" description="Disordered" evidence="2">
    <location>
        <begin position="90"/>
        <end position="109"/>
    </location>
</feature>
<dbReference type="RefSeq" id="XP_024082762.1">
    <property type="nucleotide sequence ID" value="XM_024226994.1"/>
</dbReference>
<name>A0A8I6SJ19_CIMLE</name>
<dbReference type="EnsemblMetazoa" id="XM_024226994.1">
    <property type="protein sequence ID" value="XP_024082762.1"/>
    <property type="gene ID" value="LOC112126943"/>
</dbReference>
<feature type="transmembrane region" description="Helical" evidence="3">
    <location>
        <begin position="122"/>
        <end position="146"/>
    </location>
</feature>
<keyword evidence="3" id="KW-0472">Membrane</keyword>
<dbReference type="InterPro" id="IPR051093">
    <property type="entry name" value="Neuroligin/BSAL"/>
</dbReference>
<evidence type="ECO:0000256" key="3">
    <source>
        <dbReference type="SAM" id="Phobius"/>
    </source>
</evidence>
<feature type="region of interest" description="Disordered" evidence="2">
    <location>
        <begin position="58"/>
        <end position="85"/>
    </location>
</feature>
<dbReference type="GeneID" id="112126943"/>
<dbReference type="OrthoDB" id="3200163at2759"/>
<dbReference type="EnsemblMetazoa" id="XM_024226993.1">
    <property type="protein sequence ID" value="XP_024082761.1"/>
    <property type="gene ID" value="LOC112126943"/>
</dbReference>
<dbReference type="AlphaFoldDB" id="A0A8I6SJ19"/>
<sequence length="207" mass="22952">MKSHYRGHKMAVWLNLIPQLHQPGEQDVSMRHHHFHERANHFYAGAIRAESFTRIPPTVGGSTTNPGIPLECPPNVTGSSDEPMGLSDIVASGGGQKPVEEEEEEEDETDLLQRHYYSTSTALGVTVGVGCLLLVLNAVIFSAIYYQRRRRKRREAEELEQVEIKTLSDATSNAIPLKQPPTPPVRTSSVPPPGTVKKRVQIQEISV</sequence>